<feature type="transmembrane region" description="Helical" evidence="1">
    <location>
        <begin position="111"/>
        <end position="129"/>
    </location>
</feature>
<keyword evidence="1" id="KW-0812">Transmembrane</keyword>
<keyword evidence="3" id="KW-1185">Reference proteome</keyword>
<keyword evidence="1" id="KW-0472">Membrane</keyword>
<feature type="transmembrane region" description="Helical" evidence="1">
    <location>
        <begin position="135"/>
        <end position="156"/>
    </location>
</feature>
<feature type="transmembrane region" description="Helical" evidence="1">
    <location>
        <begin position="336"/>
        <end position="357"/>
    </location>
</feature>
<feature type="transmembrane region" description="Helical" evidence="1">
    <location>
        <begin position="250"/>
        <end position="271"/>
    </location>
</feature>
<feature type="transmembrane region" description="Helical" evidence="1">
    <location>
        <begin position="83"/>
        <end position="99"/>
    </location>
</feature>
<evidence type="ECO:0000256" key="1">
    <source>
        <dbReference type="SAM" id="Phobius"/>
    </source>
</evidence>
<comment type="caution">
    <text evidence="2">The sequence shown here is derived from an EMBL/GenBank/DDBJ whole genome shotgun (WGS) entry which is preliminary data.</text>
</comment>
<dbReference type="Proteomes" id="UP000051061">
    <property type="component" value="Unassembled WGS sequence"/>
</dbReference>
<name>A0A9D5DTG2_9BACI</name>
<dbReference type="AlphaFoldDB" id="A0A9D5DTG2"/>
<feature type="transmembrane region" description="Helical" evidence="1">
    <location>
        <begin position="40"/>
        <end position="63"/>
    </location>
</feature>
<reference evidence="2 3" key="1">
    <citation type="submission" date="2015-09" db="EMBL/GenBank/DDBJ databases">
        <title>Genome sequencing project for genomic taxonomy and phylogenomics of Bacillus-like bacteria.</title>
        <authorList>
            <person name="Liu B."/>
            <person name="Wang J."/>
            <person name="Zhu Y."/>
            <person name="Liu G."/>
            <person name="Chen Q."/>
            <person name="Chen Z."/>
            <person name="Lan J."/>
            <person name="Che J."/>
            <person name="Ge C."/>
            <person name="Shi H."/>
            <person name="Pan Z."/>
            <person name="Liu X."/>
        </authorList>
    </citation>
    <scope>NUCLEOTIDE SEQUENCE [LARGE SCALE GENOMIC DNA]</scope>
    <source>
        <strain evidence="2 3">DSM 19153</strain>
    </source>
</reference>
<dbReference type="EMBL" id="LJJD01000003">
    <property type="protein sequence ID" value="KQL58950.1"/>
    <property type="molecule type" value="Genomic_DNA"/>
</dbReference>
<organism evidence="2 3">
    <name type="scientific">Alkalicoccobacillus plakortidis</name>
    <dbReference type="NCBI Taxonomy" id="444060"/>
    <lineage>
        <taxon>Bacteria</taxon>
        <taxon>Bacillati</taxon>
        <taxon>Bacillota</taxon>
        <taxon>Bacilli</taxon>
        <taxon>Bacillales</taxon>
        <taxon>Bacillaceae</taxon>
        <taxon>Alkalicoccobacillus</taxon>
    </lineage>
</organism>
<feature type="transmembrane region" description="Helical" evidence="1">
    <location>
        <begin position="210"/>
        <end position="230"/>
    </location>
</feature>
<evidence type="ECO:0008006" key="4">
    <source>
        <dbReference type="Google" id="ProtNLM"/>
    </source>
</evidence>
<proteinExistence type="predicted"/>
<protein>
    <recommendedName>
        <fullName evidence="4">Copper resistance protein D domain-containing protein</fullName>
    </recommendedName>
</protein>
<sequence length="536" mass="60282">MMTQLTVVCLTIISIWFIGGSAASFLGVSNVKRSPYHKWAVVSLPVLAMLPLIQGIVTFYQTYNQGVVNSIMAILFTQAEGRVFMLLLLLSGLFVLLLIRTDGSEKRDAILFFYAGLLLIFMIQLLQPGLEYGSWLGYTLYVVRAISLSLLTGLFLHIGFKQRDDLASESQSKQKWFVGSTVVLLLITILSEGGLILLFASDYLASIMTYYGHFLFLTNLLYLPLMFLMLKHVIDWIRGKTHQGWTFSSFKAQGLVGGAILVIQSIMAVYLPPQDVLRTLETETLHPITSWAVNESLASYQIIGITEGPIRFVIIYIALLLFLATIVVTIFSRKALFTVSLSMLVALTLYSGTLLSVEAGDILVDDTVFPTMEEAVQASYEEGSSIMLLLEQEEDNAVYLVYGIDERDLGIEKLDIVTDGYKRVPLSGVVIDNALKGQQEQAMETRKMDSGIWLSENDDFAYVSFGFVERTADVDAVQIHYDEKYVTTNVNENNVFFHIETTNANWPERHFMYLLNDQNERLADYQYQSMTGGFHH</sequence>
<evidence type="ECO:0000313" key="3">
    <source>
        <dbReference type="Proteomes" id="UP000051061"/>
    </source>
</evidence>
<accession>A0A9D5DTG2</accession>
<evidence type="ECO:0000313" key="2">
    <source>
        <dbReference type="EMBL" id="KQL58950.1"/>
    </source>
</evidence>
<gene>
    <name evidence="2" type="ORF">AN965_00690</name>
</gene>
<keyword evidence="1" id="KW-1133">Transmembrane helix</keyword>
<feature type="transmembrane region" description="Helical" evidence="1">
    <location>
        <begin position="6"/>
        <end position="28"/>
    </location>
</feature>
<feature type="transmembrane region" description="Helical" evidence="1">
    <location>
        <begin position="310"/>
        <end position="331"/>
    </location>
</feature>
<feature type="transmembrane region" description="Helical" evidence="1">
    <location>
        <begin position="176"/>
        <end position="198"/>
    </location>
</feature>